<proteinExistence type="predicted"/>
<dbReference type="InterPro" id="IPR050640">
    <property type="entry name" value="Bact_2-comp_sensor_kinase"/>
</dbReference>
<dbReference type="InterPro" id="IPR003594">
    <property type="entry name" value="HATPase_dom"/>
</dbReference>
<dbReference type="InterPro" id="IPR036890">
    <property type="entry name" value="HATPase_C_sf"/>
</dbReference>
<feature type="domain" description="Histidine kinase/HSP90-like ATPase" evidence="1">
    <location>
        <begin position="130"/>
        <end position="228"/>
    </location>
</feature>
<keyword evidence="3" id="KW-0418">Kinase</keyword>
<evidence type="ECO:0000313" key="3">
    <source>
        <dbReference type="EMBL" id="TQL71780.1"/>
    </source>
</evidence>
<evidence type="ECO:0000313" key="4">
    <source>
        <dbReference type="Proteomes" id="UP000319746"/>
    </source>
</evidence>
<dbReference type="PANTHER" id="PTHR34220">
    <property type="entry name" value="SENSOR HISTIDINE KINASE YPDA"/>
    <property type="match status" value="1"/>
</dbReference>
<gene>
    <name evidence="3" type="ORF">FB556_2282</name>
</gene>
<dbReference type="Pfam" id="PF06580">
    <property type="entry name" value="His_kinase"/>
    <property type="match status" value="1"/>
</dbReference>
<dbReference type="PANTHER" id="PTHR34220:SF7">
    <property type="entry name" value="SENSOR HISTIDINE KINASE YPDA"/>
    <property type="match status" value="1"/>
</dbReference>
<comment type="caution">
    <text evidence="3">The sequence shown here is derived from an EMBL/GenBank/DDBJ whole genome shotgun (WGS) entry which is preliminary data.</text>
</comment>
<keyword evidence="4" id="KW-1185">Reference proteome</keyword>
<evidence type="ECO:0000259" key="1">
    <source>
        <dbReference type="Pfam" id="PF02518"/>
    </source>
</evidence>
<accession>A0A543AGT2</accession>
<dbReference type="Pfam" id="PF02518">
    <property type="entry name" value="HATPase_c"/>
    <property type="match status" value="1"/>
</dbReference>
<dbReference type="Gene3D" id="3.30.565.10">
    <property type="entry name" value="Histidine kinase-like ATPase, C-terminal domain"/>
    <property type="match status" value="1"/>
</dbReference>
<dbReference type="InterPro" id="IPR010559">
    <property type="entry name" value="Sig_transdc_His_kin_internal"/>
</dbReference>
<dbReference type="GO" id="GO:0016020">
    <property type="term" value="C:membrane"/>
    <property type="evidence" value="ECO:0007669"/>
    <property type="project" value="InterPro"/>
</dbReference>
<dbReference type="Proteomes" id="UP000319746">
    <property type="component" value="Unassembled WGS sequence"/>
</dbReference>
<protein>
    <submittedName>
        <fullName evidence="3">Histidine kinase/DNA gyrase B/HSP90-like ATPase</fullName>
    </submittedName>
</protein>
<dbReference type="EMBL" id="VFOU01000003">
    <property type="protein sequence ID" value="TQL71780.1"/>
    <property type="molecule type" value="Genomic_DNA"/>
</dbReference>
<name>A0A543AGT2_9MICC</name>
<reference evidence="3 4" key="1">
    <citation type="submission" date="2019-06" db="EMBL/GenBank/DDBJ databases">
        <title>Sequencing the genomes of 1000 actinobacteria strains.</title>
        <authorList>
            <person name="Klenk H.-P."/>
        </authorList>
    </citation>
    <scope>NUCLEOTIDE SEQUENCE [LARGE SCALE GENOMIC DNA]</scope>
    <source>
        <strain evidence="3 4">DSM 24083</strain>
    </source>
</reference>
<dbReference type="SUPFAM" id="SSF55874">
    <property type="entry name" value="ATPase domain of HSP90 chaperone/DNA topoisomerase II/histidine kinase"/>
    <property type="match status" value="1"/>
</dbReference>
<evidence type="ECO:0000259" key="2">
    <source>
        <dbReference type="Pfam" id="PF06580"/>
    </source>
</evidence>
<sequence>MIFRKKSREEHQPAEPDYQQLVELTREQLIDAQLRSLRAQISPHFIYNSLNAIAGLIPSDPVRARELLVDFADFIRYSLGTEGDFTTLEDELSAVERYVLLEKARFGERLQVSLDIAPEVLGLKIPFLSVQPLVENAVRHGMYTTQGEGHVFVRAKDADTYAEISIEDDGVGADPEFMAKVMRGEADGSHVGLRNVDLRLRQAYGPGHGLHIETAQDAGMNVSMRIPKFKAPARIITPVAGDYA</sequence>
<dbReference type="AlphaFoldDB" id="A0A543AGT2"/>
<keyword evidence="3" id="KW-0808">Transferase</keyword>
<feature type="domain" description="Signal transduction histidine kinase internal region" evidence="2">
    <location>
        <begin position="32"/>
        <end position="110"/>
    </location>
</feature>
<organism evidence="3 4">
    <name type="scientific">Enteractinococcus coprophilus</name>
    <dbReference type="NCBI Taxonomy" id="1027633"/>
    <lineage>
        <taxon>Bacteria</taxon>
        <taxon>Bacillati</taxon>
        <taxon>Actinomycetota</taxon>
        <taxon>Actinomycetes</taxon>
        <taxon>Micrococcales</taxon>
        <taxon>Micrococcaceae</taxon>
    </lineage>
</organism>
<dbReference type="RefSeq" id="WP_342774677.1">
    <property type="nucleotide sequence ID" value="NZ_BAABAN010000001.1"/>
</dbReference>
<dbReference type="GO" id="GO:0000155">
    <property type="term" value="F:phosphorelay sensor kinase activity"/>
    <property type="evidence" value="ECO:0007669"/>
    <property type="project" value="InterPro"/>
</dbReference>